<dbReference type="SMART" id="SM00256">
    <property type="entry name" value="FBOX"/>
    <property type="match status" value="1"/>
</dbReference>
<dbReference type="PROSITE" id="PS50181">
    <property type="entry name" value="FBOX"/>
    <property type="match status" value="1"/>
</dbReference>
<organism evidence="2 3">
    <name type="scientific">Ceratodon purpureus</name>
    <name type="common">Fire moss</name>
    <name type="synonym">Dicranum purpureum</name>
    <dbReference type="NCBI Taxonomy" id="3225"/>
    <lineage>
        <taxon>Eukaryota</taxon>
        <taxon>Viridiplantae</taxon>
        <taxon>Streptophyta</taxon>
        <taxon>Embryophyta</taxon>
        <taxon>Bryophyta</taxon>
        <taxon>Bryophytina</taxon>
        <taxon>Bryopsida</taxon>
        <taxon>Dicranidae</taxon>
        <taxon>Pseudoditrichales</taxon>
        <taxon>Ditrichaceae</taxon>
        <taxon>Ceratodon</taxon>
    </lineage>
</organism>
<dbReference type="InterPro" id="IPR001810">
    <property type="entry name" value="F-box_dom"/>
</dbReference>
<dbReference type="PANTHER" id="PTHR31672">
    <property type="entry name" value="BNACNNG10540D PROTEIN"/>
    <property type="match status" value="1"/>
</dbReference>
<protein>
    <recommendedName>
        <fullName evidence="1">F-box domain-containing protein</fullName>
    </recommendedName>
</protein>
<dbReference type="EMBL" id="CM026428">
    <property type="protein sequence ID" value="KAG0566796.1"/>
    <property type="molecule type" value="Genomic_DNA"/>
</dbReference>
<dbReference type="InterPro" id="IPR050796">
    <property type="entry name" value="SCF_F-box_component"/>
</dbReference>
<reference evidence="2" key="1">
    <citation type="submission" date="2020-06" db="EMBL/GenBank/DDBJ databases">
        <title>WGS assembly of Ceratodon purpureus strain R40.</title>
        <authorList>
            <person name="Carey S.B."/>
            <person name="Jenkins J."/>
            <person name="Shu S."/>
            <person name="Lovell J.T."/>
            <person name="Sreedasyam A."/>
            <person name="Maumus F."/>
            <person name="Tiley G.P."/>
            <person name="Fernandez-Pozo N."/>
            <person name="Barry K."/>
            <person name="Chen C."/>
            <person name="Wang M."/>
            <person name="Lipzen A."/>
            <person name="Daum C."/>
            <person name="Saski C.A."/>
            <person name="Payton A.C."/>
            <person name="Mcbreen J.C."/>
            <person name="Conrad R.E."/>
            <person name="Kollar L.M."/>
            <person name="Olsson S."/>
            <person name="Huttunen S."/>
            <person name="Landis J.B."/>
            <person name="Wickett N.J."/>
            <person name="Johnson M.G."/>
            <person name="Rensing S.A."/>
            <person name="Grimwood J."/>
            <person name="Schmutz J."/>
            <person name="Mcdaniel S.F."/>
        </authorList>
    </citation>
    <scope>NUCLEOTIDE SEQUENCE</scope>
    <source>
        <strain evidence="2">R40</strain>
    </source>
</reference>
<dbReference type="InterPro" id="IPR036047">
    <property type="entry name" value="F-box-like_dom_sf"/>
</dbReference>
<dbReference type="SUPFAM" id="SSF81383">
    <property type="entry name" value="F-box domain"/>
    <property type="match status" value="1"/>
</dbReference>
<accession>A0A8T0H4E4</accession>
<feature type="domain" description="F-box" evidence="1">
    <location>
        <begin position="38"/>
        <end position="83"/>
    </location>
</feature>
<dbReference type="PANTHER" id="PTHR31672:SF2">
    <property type="entry name" value="F-BOX DOMAIN-CONTAINING PROTEIN"/>
    <property type="match status" value="1"/>
</dbReference>
<comment type="caution">
    <text evidence="2">The sequence shown here is derived from an EMBL/GenBank/DDBJ whole genome shotgun (WGS) entry which is preliminary data.</text>
</comment>
<dbReference type="Proteomes" id="UP000822688">
    <property type="component" value="Chromosome 7"/>
</dbReference>
<evidence type="ECO:0000259" key="1">
    <source>
        <dbReference type="PROSITE" id="PS50181"/>
    </source>
</evidence>
<dbReference type="AlphaFoldDB" id="A0A8T0H4E4"/>
<evidence type="ECO:0000313" key="2">
    <source>
        <dbReference type="EMBL" id="KAG0566796.1"/>
    </source>
</evidence>
<dbReference type="Gene3D" id="1.20.1280.50">
    <property type="match status" value="1"/>
</dbReference>
<gene>
    <name evidence="2" type="ORF">KC19_7G088500</name>
</gene>
<sequence length="246" mass="28790">MHTDVLAGTVESVGLTFRHRSGIMKGAVCVTRSWTQYQRSWSRLPDDISERVLYFLDVRDLCRCRAVCRKWNELVRKLSFLDLSTHEHTEHRKIMVLKLFSLDDREHRQFFNLTRYSTAQESQDQYRNVCRRSVYNGCNGCWTKMFMYVDLNVPQLVAFGDDLVCEFSWSMNSRNQVQWKYIFFMFDPLAPPLAPERILDGKTVSNSVENLTFPSGRRFMLPPIAAFCRRSQLFGSSLRTTRKGGP</sequence>
<proteinExistence type="predicted"/>
<dbReference type="CDD" id="cd09917">
    <property type="entry name" value="F-box_SF"/>
    <property type="match status" value="1"/>
</dbReference>
<evidence type="ECO:0000313" key="3">
    <source>
        <dbReference type="Proteomes" id="UP000822688"/>
    </source>
</evidence>
<keyword evidence="3" id="KW-1185">Reference proteome</keyword>
<dbReference type="Pfam" id="PF00646">
    <property type="entry name" value="F-box"/>
    <property type="match status" value="1"/>
</dbReference>
<name>A0A8T0H4E4_CERPU</name>